<dbReference type="SUPFAM" id="SSF51735">
    <property type="entry name" value="NAD(P)-binding Rossmann-fold domains"/>
    <property type="match status" value="1"/>
</dbReference>
<protein>
    <recommendedName>
        <fullName evidence="3">Short-chain dehydrogenase</fullName>
    </recommendedName>
</protein>
<comment type="caution">
    <text evidence="1">The sequence shown here is derived from an EMBL/GenBank/DDBJ whole genome shotgun (WGS) entry which is preliminary data.</text>
</comment>
<accession>A0A1F5KT17</accession>
<evidence type="ECO:0000313" key="2">
    <source>
        <dbReference type="Proteomes" id="UP000178565"/>
    </source>
</evidence>
<gene>
    <name evidence="1" type="ORF">A3B45_05210</name>
</gene>
<evidence type="ECO:0000313" key="1">
    <source>
        <dbReference type="EMBL" id="OGE44062.1"/>
    </source>
</evidence>
<dbReference type="EMBL" id="MFDM01000009">
    <property type="protein sequence ID" value="OGE44062.1"/>
    <property type="molecule type" value="Genomic_DNA"/>
</dbReference>
<proteinExistence type="predicted"/>
<reference evidence="1 2" key="1">
    <citation type="journal article" date="2016" name="Nat. Commun.">
        <title>Thousands of microbial genomes shed light on interconnected biogeochemical processes in an aquifer system.</title>
        <authorList>
            <person name="Anantharaman K."/>
            <person name="Brown C.T."/>
            <person name="Hug L.A."/>
            <person name="Sharon I."/>
            <person name="Castelle C.J."/>
            <person name="Probst A.J."/>
            <person name="Thomas B.C."/>
            <person name="Singh A."/>
            <person name="Wilkins M.J."/>
            <person name="Karaoz U."/>
            <person name="Brodie E.L."/>
            <person name="Williams K.H."/>
            <person name="Hubbard S.S."/>
            <person name="Banfield J.F."/>
        </authorList>
    </citation>
    <scope>NUCLEOTIDE SEQUENCE [LARGE SCALE GENOMIC DNA]</scope>
</reference>
<dbReference type="STRING" id="1797785.A3B45_05210"/>
<dbReference type="Gene3D" id="3.40.50.720">
    <property type="entry name" value="NAD(P)-binding Rossmann-like Domain"/>
    <property type="match status" value="1"/>
</dbReference>
<dbReference type="AlphaFoldDB" id="A0A1F5KT17"/>
<sequence>MAERPVAVVTGTSRDVGKYVALGLGQAGWSILGLYRNPQHESDQEGIIRRVRAFKGGVKMSVLGANLLDENTPDLIEEAREINVFAQLRLVDKLIDNLAVGGKIVYLNSYPAHRFGLSQEFKRELLGDYINTAQSHFEGEQALRSRIPEFTERDIRLAIVVGNGLDGTFVTRLLKLGNKEFVSQMLSFSELGYFPTVMDMATSVVKVIRGNYPTGRTEYVGLARRYQLYPSRPLGLELFGG</sequence>
<organism evidence="1 2">
    <name type="scientific">Candidatus Daviesbacteria bacterium RIFCSPLOWO2_01_FULL_39_12</name>
    <dbReference type="NCBI Taxonomy" id="1797785"/>
    <lineage>
        <taxon>Bacteria</taxon>
        <taxon>Candidatus Daviesiibacteriota</taxon>
    </lineage>
</organism>
<dbReference type="InterPro" id="IPR036291">
    <property type="entry name" value="NAD(P)-bd_dom_sf"/>
</dbReference>
<evidence type="ECO:0008006" key="3">
    <source>
        <dbReference type="Google" id="ProtNLM"/>
    </source>
</evidence>
<name>A0A1F5KT17_9BACT</name>
<dbReference type="Proteomes" id="UP000178565">
    <property type="component" value="Unassembled WGS sequence"/>
</dbReference>